<keyword evidence="1" id="KW-0812">Transmembrane</keyword>
<evidence type="ECO:0008006" key="4">
    <source>
        <dbReference type="Google" id="ProtNLM"/>
    </source>
</evidence>
<evidence type="ECO:0000313" key="3">
    <source>
        <dbReference type="Proteomes" id="UP000216605"/>
    </source>
</evidence>
<reference evidence="2 3" key="1">
    <citation type="submission" date="2017-07" db="EMBL/GenBank/DDBJ databases">
        <title>Flavobacterium cyanobacteriorum sp. nov., isolated from cyanobacterial aggregates in a eutrophic lake.</title>
        <authorList>
            <person name="Cai H."/>
        </authorList>
    </citation>
    <scope>NUCLEOTIDE SEQUENCE [LARGE SCALE GENOMIC DNA]</scope>
    <source>
        <strain evidence="2 3">TH021</strain>
    </source>
</reference>
<keyword evidence="1" id="KW-0472">Membrane</keyword>
<dbReference type="Proteomes" id="UP000216605">
    <property type="component" value="Unassembled WGS sequence"/>
</dbReference>
<proteinExistence type="predicted"/>
<dbReference type="Pfam" id="PF12811">
    <property type="entry name" value="BaxI_1"/>
    <property type="match status" value="1"/>
</dbReference>
<protein>
    <recommendedName>
        <fullName evidence="4">Bax inhibitor-1/YccA family protein</fullName>
    </recommendedName>
</protein>
<dbReference type="InterPro" id="IPR010539">
    <property type="entry name" value="BaxI_1-like"/>
</dbReference>
<evidence type="ECO:0000313" key="2">
    <source>
        <dbReference type="EMBL" id="OYQ38332.1"/>
    </source>
</evidence>
<gene>
    <name evidence="2" type="ORF">CHU92_05505</name>
</gene>
<dbReference type="PANTHER" id="PTHR41282">
    <property type="entry name" value="CONSERVED TRANSMEMBRANE PROTEIN-RELATED"/>
    <property type="match status" value="1"/>
</dbReference>
<dbReference type="RefSeq" id="WP_094413406.1">
    <property type="nucleotide sequence ID" value="NZ_NOXV01000222.1"/>
</dbReference>
<name>A0A255ZA69_9FLAO</name>
<keyword evidence="3" id="KW-1185">Reference proteome</keyword>
<feature type="transmembrane region" description="Helical" evidence="1">
    <location>
        <begin position="192"/>
        <end position="215"/>
    </location>
</feature>
<feature type="transmembrane region" description="Helical" evidence="1">
    <location>
        <begin position="159"/>
        <end position="180"/>
    </location>
</feature>
<dbReference type="AlphaFoldDB" id="A0A255ZA69"/>
<dbReference type="PANTHER" id="PTHR41282:SF1">
    <property type="entry name" value="CONSERVED TRANSMEMBRANE PROTEIN-RELATED"/>
    <property type="match status" value="1"/>
</dbReference>
<comment type="caution">
    <text evidence="2">The sequence shown here is derived from an EMBL/GenBank/DDBJ whole genome shotgun (WGS) entry which is preliminary data.</text>
</comment>
<accession>A0A255ZA69</accession>
<keyword evidence="1" id="KW-1133">Transmembrane helix</keyword>
<dbReference type="EMBL" id="NOXV01000222">
    <property type="protein sequence ID" value="OYQ38332.1"/>
    <property type="molecule type" value="Genomic_DNA"/>
</dbReference>
<feature type="transmembrane region" description="Helical" evidence="1">
    <location>
        <begin position="227"/>
        <end position="245"/>
    </location>
</feature>
<dbReference type="PIRSF" id="PIRSF009160">
    <property type="entry name" value="UCP009160"/>
    <property type="match status" value="1"/>
</dbReference>
<evidence type="ECO:0000256" key="1">
    <source>
        <dbReference type="SAM" id="Phobius"/>
    </source>
</evidence>
<sequence length="258" mass="28716">MNLKSNNPFLSNKAFTKTTTAQDADGNHVNIIDYNNTMTVRSTMDKCLALFFLLLTSAFTTVYFLLTQDLNIYAVTISGGLSALVLSIIAGFKPQYSAIIAPVFSLLEGVFIGGISLKMEYMYPGIVLQAVGATLVTFIVCFALYRFKVVKVTEQLKSVIIAATMAVFTYYLISMGFSFLGGIKLFHHGNSLISIGFSIFVIILAALNLFLDFDFIEQGAQRRLPKYMEWFGAMGLIITLVWLYVEFLRLLSKLSSRD</sequence>
<organism evidence="2 3">
    <name type="scientific">Flavobacterium cyanobacteriorum</name>
    <dbReference type="NCBI Taxonomy" id="2022802"/>
    <lineage>
        <taxon>Bacteria</taxon>
        <taxon>Pseudomonadati</taxon>
        <taxon>Bacteroidota</taxon>
        <taxon>Flavobacteriia</taxon>
        <taxon>Flavobacteriales</taxon>
        <taxon>Flavobacteriaceae</taxon>
        <taxon>Flavobacterium</taxon>
    </lineage>
</organism>
<feature type="transmembrane region" description="Helical" evidence="1">
    <location>
        <begin position="47"/>
        <end position="66"/>
    </location>
</feature>
<feature type="transmembrane region" description="Helical" evidence="1">
    <location>
        <begin position="72"/>
        <end position="92"/>
    </location>
</feature>
<feature type="transmembrane region" description="Helical" evidence="1">
    <location>
        <begin position="99"/>
        <end position="117"/>
    </location>
</feature>
<dbReference type="OrthoDB" id="116480at2"/>
<feature type="transmembrane region" description="Helical" evidence="1">
    <location>
        <begin position="123"/>
        <end position="147"/>
    </location>
</feature>